<keyword evidence="2" id="KW-1133">Transmembrane helix</keyword>
<accession>A0A314KRS2</accession>
<evidence type="ECO:0000256" key="1">
    <source>
        <dbReference type="SAM" id="MobiDB-lite"/>
    </source>
</evidence>
<name>A0A314KRS2_NICAT</name>
<dbReference type="Gramene" id="OIT32036">
    <property type="protein sequence ID" value="OIT32036"/>
    <property type="gene ID" value="A4A49_55863"/>
</dbReference>
<reference evidence="3" key="1">
    <citation type="submission" date="2016-11" db="EMBL/GenBank/DDBJ databases">
        <title>The genome of Nicotiana attenuata.</title>
        <authorList>
            <person name="Xu S."/>
            <person name="Brockmoeller T."/>
            <person name="Gaquerel E."/>
            <person name="Navarro A."/>
            <person name="Kuhl H."/>
            <person name="Gase K."/>
            <person name="Ling Z."/>
            <person name="Zhou W."/>
            <person name="Kreitzer C."/>
            <person name="Stanke M."/>
            <person name="Tang H."/>
            <person name="Lyons E."/>
            <person name="Pandey P."/>
            <person name="Pandey S.P."/>
            <person name="Timmermann B."/>
            <person name="Baldwin I.T."/>
        </authorList>
    </citation>
    <scope>NUCLEOTIDE SEQUENCE [LARGE SCALE GENOMIC DNA]</scope>
    <source>
        <strain evidence="3">UT</strain>
    </source>
</reference>
<proteinExistence type="predicted"/>
<gene>
    <name evidence="3" type="ORF">A4A49_55863</name>
</gene>
<evidence type="ECO:0000313" key="4">
    <source>
        <dbReference type="Proteomes" id="UP000187609"/>
    </source>
</evidence>
<feature type="region of interest" description="Disordered" evidence="1">
    <location>
        <begin position="1"/>
        <end position="28"/>
    </location>
</feature>
<organism evidence="3 4">
    <name type="scientific">Nicotiana attenuata</name>
    <name type="common">Coyote tobacco</name>
    <dbReference type="NCBI Taxonomy" id="49451"/>
    <lineage>
        <taxon>Eukaryota</taxon>
        <taxon>Viridiplantae</taxon>
        <taxon>Streptophyta</taxon>
        <taxon>Embryophyta</taxon>
        <taxon>Tracheophyta</taxon>
        <taxon>Spermatophyta</taxon>
        <taxon>Magnoliopsida</taxon>
        <taxon>eudicotyledons</taxon>
        <taxon>Gunneridae</taxon>
        <taxon>Pentapetalae</taxon>
        <taxon>asterids</taxon>
        <taxon>lamiids</taxon>
        <taxon>Solanales</taxon>
        <taxon>Solanaceae</taxon>
        <taxon>Nicotianoideae</taxon>
        <taxon>Nicotianeae</taxon>
        <taxon>Nicotiana</taxon>
    </lineage>
</organism>
<keyword evidence="4" id="KW-1185">Reference proteome</keyword>
<comment type="caution">
    <text evidence="3">The sequence shown here is derived from an EMBL/GenBank/DDBJ whole genome shotgun (WGS) entry which is preliminary data.</text>
</comment>
<protein>
    <submittedName>
        <fullName evidence="3">Uncharacterized protein</fullName>
    </submittedName>
</protein>
<feature type="transmembrane region" description="Helical" evidence="2">
    <location>
        <begin position="121"/>
        <end position="141"/>
    </location>
</feature>
<keyword evidence="2" id="KW-0812">Transmembrane</keyword>
<dbReference type="EMBL" id="MJEQ01001145">
    <property type="protein sequence ID" value="OIT32036.1"/>
    <property type="molecule type" value="Genomic_DNA"/>
</dbReference>
<feature type="non-terminal residue" evidence="3">
    <location>
        <position position="182"/>
    </location>
</feature>
<sequence length="182" mass="20983">MKTTGRSDAAAEGLVKKKSKGERVGREGRRGIMSEREMGEMIRLRYICAVGGQMWLRMQICNGRYKTGKWVWSLMQVRAIREIGYNCKAELGRVKRLAVQLIGQGWREYLWLQVQGRVDLGYFWIGPLWAIKILVWAVTMFKRWHNKAALIINWPQVQIDNGEADGYCCKSLDRGLLGQFGL</sequence>
<evidence type="ECO:0000313" key="3">
    <source>
        <dbReference type="EMBL" id="OIT32036.1"/>
    </source>
</evidence>
<keyword evidence="2" id="KW-0472">Membrane</keyword>
<dbReference type="AlphaFoldDB" id="A0A314KRS2"/>
<evidence type="ECO:0000256" key="2">
    <source>
        <dbReference type="SAM" id="Phobius"/>
    </source>
</evidence>
<dbReference type="Proteomes" id="UP000187609">
    <property type="component" value="Unassembled WGS sequence"/>
</dbReference>